<evidence type="ECO:0000256" key="8">
    <source>
        <dbReference type="SAM" id="Phobius"/>
    </source>
</evidence>
<gene>
    <name evidence="9" type="ORF">FHX42_003197</name>
</gene>
<organism evidence="9 10">
    <name type="scientific">Halosaccharopolyspora lacisalsi</name>
    <dbReference type="NCBI Taxonomy" id="1000566"/>
    <lineage>
        <taxon>Bacteria</taxon>
        <taxon>Bacillati</taxon>
        <taxon>Actinomycetota</taxon>
        <taxon>Actinomycetes</taxon>
        <taxon>Pseudonocardiales</taxon>
        <taxon>Pseudonocardiaceae</taxon>
        <taxon>Halosaccharopolyspora</taxon>
    </lineage>
</organism>
<keyword evidence="5 8" id="KW-1133">Transmembrane helix</keyword>
<dbReference type="PANTHER" id="PTHR30354:SF22">
    <property type="entry name" value="HIGH-AFFINITY GLUCONATE TRANSPORTER"/>
    <property type="match status" value="1"/>
</dbReference>
<reference evidence="9 10" key="1">
    <citation type="submission" date="2020-07" db="EMBL/GenBank/DDBJ databases">
        <title>Sequencing the genomes of 1000 actinobacteria strains.</title>
        <authorList>
            <person name="Klenk H.-P."/>
        </authorList>
    </citation>
    <scope>NUCLEOTIDE SEQUENCE [LARGE SCALE GENOMIC DNA]</scope>
    <source>
        <strain evidence="9 10">DSM 45975</strain>
    </source>
</reference>
<keyword evidence="10" id="KW-1185">Reference proteome</keyword>
<dbReference type="AlphaFoldDB" id="A0A839E358"/>
<keyword evidence="3" id="KW-1003">Cell membrane</keyword>
<protein>
    <submittedName>
        <fullName evidence="9">H+/gluconate symporter-like permease</fullName>
    </submittedName>
</protein>
<name>A0A839E358_9PSEU</name>
<evidence type="ECO:0000256" key="6">
    <source>
        <dbReference type="ARBA" id="ARBA00023136"/>
    </source>
</evidence>
<accession>A0A839E358</accession>
<evidence type="ECO:0000256" key="7">
    <source>
        <dbReference type="ARBA" id="ARBA00049663"/>
    </source>
</evidence>
<feature type="transmembrane region" description="Helical" evidence="8">
    <location>
        <begin position="82"/>
        <end position="102"/>
    </location>
</feature>
<dbReference type="InterPro" id="IPR003474">
    <property type="entry name" value="Glcn_transporter"/>
</dbReference>
<evidence type="ECO:0000313" key="10">
    <source>
        <dbReference type="Proteomes" id="UP000569329"/>
    </source>
</evidence>
<comment type="similarity">
    <text evidence="7">Belongs to the GntP permease family.</text>
</comment>
<feature type="transmembrane region" description="Helical" evidence="8">
    <location>
        <begin position="122"/>
        <end position="155"/>
    </location>
</feature>
<feature type="transmembrane region" description="Helical" evidence="8">
    <location>
        <begin position="51"/>
        <end position="70"/>
    </location>
</feature>
<comment type="subcellular location">
    <subcellularLocation>
        <location evidence="1">Cell membrane</location>
        <topology evidence="1">Multi-pass membrane protein</topology>
    </subcellularLocation>
</comment>
<dbReference type="EMBL" id="JACGWZ010000004">
    <property type="protein sequence ID" value="MBA8825831.1"/>
    <property type="molecule type" value="Genomic_DNA"/>
</dbReference>
<evidence type="ECO:0000256" key="1">
    <source>
        <dbReference type="ARBA" id="ARBA00004651"/>
    </source>
</evidence>
<dbReference type="Pfam" id="PF02447">
    <property type="entry name" value="GntP_permease"/>
    <property type="match status" value="1"/>
</dbReference>
<comment type="caution">
    <text evidence="9">The sequence shown here is derived from an EMBL/GenBank/DDBJ whole genome shotgun (WGS) entry which is preliminary data.</text>
</comment>
<evidence type="ECO:0000256" key="3">
    <source>
        <dbReference type="ARBA" id="ARBA00022475"/>
    </source>
</evidence>
<evidence type="ECO:0000256" key="5">
    <source>
        <dbReference type="ARBA" id="ARBA00022989"/>
    </source>
</evidence>
<keyword evidence="4 8" id="KW-0812">Transmembrane</keyword>
<evidence type="ECO:0000256" key="4">
    <source>
        <dbReference type="ARBA" id="ARBA00022692"/>
    </source>
</evidence>
<keyword evidence="2" id="KW-0813">Transport</keyword>
<keyword evidence="6 8" id="KW-0472">Membrane</keyword>
<dbReference type="PANTHER" id="PTHR30354">
    <property type="entry name" value="GNT FAMILY GLUCONATE TRANSPORTER"/>
    <property type="match status" value="1"/>
</dbReference>
<feature type="transmembrane region" description="Helical" evidence="8">
    <location>
        <begin position="28"/>
        <end position="45"/>
    </location>
</feature>
<evidence type="ECO:0000256" key="2">
    <source>
        <dbReference type="ARBA" id="ARBA00022448"/>
    </source>
</evidence>
<dbReference type="GO" id="GO:0005886">
    <property type="term" value="C:plasma membrane"/>
    <property type="evidence" value="ECO:0007669"/>
    <property type="project" value="UniProtKB-SubCell"/>
</dbReference>
<feature type="transmembrane region" description="Helical" evidence="8">
    <location>
        <begin position="200"/>
        <end position="224"/>
    </location>
</feature>
<evidence type="ECO:0000313" key="9">
    <source>
        <dbReference type="EMBL" id="MBA8825831.1"/>
    </source>
</evidence>
<dbReference type="GO" id="GO:0015128">
    <property type="term" value="F:gluconate transmembrane transporter activity"/>
    <property type="evidence" value="ECO:0007669"/>
    <property type="project" value="InterPro"/>
</dbReference>
<dbReference type="Proteomes" id="UP000569329">
    <property type="component" value="Unassembled WGS sequence"/>
</dbReference>
<proteinExistence type="inferred from homology"/>
<sequence>MSHPALHDASTDPLLAASGDWTGHDSRLLIAALAGFAVIVVLISWAKLHPFLSLALGAAVLGVGAGMPFGELVTSFTEGVGATIGEVGLLVALGAMLGKLLTETGGADRIVDTVLRHTTRRALPWAMVLIAALLGLPLFFEVGVVLLVPVVVMVVERSEQPLLRVGIPALAGLSVLHGLVPPHPGPLTAVELLGVDLGITLALGLLVAVPTVIVAGPLFGSFVAKRITLPIPKHLATAPGAVSTRPWSTPGSTM</sequence>